<comment type="caution">
    <text evidence="2">The sequence shown here is derived from an EMBL/GenBank/DDBJ whole genome shotgun (WGS) entry which is preliminary data.</text>
</comment>
<name>A0ABV1F2L8_9BACI</name>
<evidence type="ECO:0000256" key="1">
    <source>
        <dbReference type="SAM" id="Phobius"/>
    </source>
</evidence>
<keyword evidence="3" id="KW-1185">Reference proteome</keyword>
<sequence length="149" mass="16834">MSFSLSPIGLVIAIGLLLPNILFIIFFPPKNIPSKTRSTLLIFPFMERVGQIGCLFLLSTTNSVKVIDGWLILSLLFLLLYYLLWIMYVKNDRDYSFLTKSFLFVPIPLAILPCCIFFVSAIWGHSIWLGIGTIIFAIGHWKVSSDSAE</sequence>
<gene>
    <name evidence="2" type="ORF">WMO63_18385</name>
</gene>
<feature type="transmembrane region" description="Helical" evidence="1">
    <location>
        <begin position="101"/>
        <end position="119"/>
    </location>
</feature>
<feature type="transmembrane region" description="Helical" evidence="1">
    <location>
        <begin position="125"/>
        <end position="143"/>
    </location>
</feature>
<feature type="transmembrane region" description="Helical" evidence="1">
    <location>
        <begin position="70"/>
        <end position="89"/>
    </location>
</feature>
<keyword evidence="1" id="KW-0472">Membrane</keyword>
<evidence type="ECO:0000313" key="3">
    <source>
        <dbReference type="Proteomes" id="UP001465426"/>
    </source>
</evidence>
<accession>A0ABV1F2L8</accession>
<proteinExistence type="predicted"/>
<feature type="transmembrane region" description="Helical" evidence="1">
    <location>
        <begin position="6"/>
        <end position="27"/>
    </location>
</feature>
<keyword evidence="1" id="KW-0812">Transmembrane</keyword>
<dbReference type="RefSeq" id="WP_349205179.1">
    <property type="nucleotide sequence ID" value="NZ_JBBMFN010000058.1"/>
</dbReference>
<organism evidence="2 3">
    <name type="scientific">Niallia hominis</name>
    <dbReference type="NCBI Taxonomy" id="3133173"/>
    <lineage>
        <taxon>Bacteria</taxon>
        <taxon>Bacillati</taxon>
        <taxon>Bacillota</taxon>
        <taxon>Bacilli</taxon>
        <taxon>Bacillales</taxon>
        <taxon>Bacillaceae</taxon>
        <taxon>Niallia</taxon>
    </lineage>
</organism>
<protein>
    <submittedName>
        <fullName evidence="2">Uncharacterized protein</fullName>
    </submittedName>
</protein>
<keyword evidence="1" id="KW-1133">Transmembrane helix</keyword>
<dbReference type="Proteomes" id="UP001465426">
    <property type="component" value="Unassembled WGS sequence"/>
</dbReference>
<dbReference type="EMBL" id="JBBMFN010000058">
    <property type="protein sequence ID" value="MEQ2467628.1"/>
    <property type="molecule type" value="Genomic_DNA"/>
</dbReference>
<reference evidence="2 3" key="1">
    <citation type="submission" date="2024-03" db="EMBL/GenBank/DDBJ databases">
        <title>Human intestinal bacterial collection.</title>
        <authorList>
            <person name="Pauvert C."/>
            <person name="Hitch T.C.A."/>
            <person name="Clavel T."/>
        </authorList>
    </citation>
    <scope>NUCLEOTIDE SEQUENCE [LARGE SCALE GENOMIC DNA]</scope>
    <source>
        <strain evidence="2 3">CLA-SR-H024</strain>
    </source>
</reference>
<evidence type="ECO:0000313" key="2">
    <source>
        <dbReference type="EMBL" id="MEQ2467628.1"/>
    </source>
</evidence>